<protein>
    <recommendedName>
        <fullName evidence="2">diguanylate cyclase</fullName>
        <ecNumber evidence="2">2.7.7.65</ecNumber>
    </recommendedName>
</protein>
<proteinExistence type="predicted"/>
<dbReference type="EC" id="2.7.7.65" evidence="2"/>
<comment type="subcellular location">
    <subcellularLocation>
        <location evidence="1">Cell membrane</location>
        <topology evidence="1">Multi-pass membrane protein</topology>
    </subcellularLocation>
</comment>
<dbReference type="InterPro" id="IPR000700">
    <property type="entry name" value="PAS-assoc_C"/>
</dbReference>
<dbReference type="Pfam" id="PF08447">
    <property type="entry name" value="PAS_3"/>
    <property type="match status" value="1"/>
</dbReference>
<dbReference type="GO" id="GO:0052621">
    <property type="term" value="F:diguanylate cyclase activity"/>
    <property type="evidence" value="ECO:0007669"/>
    <property type="project" value="UniProtKB-EC"/>
</dbReference>
<evidence type="ECO:0000259" key="10">
    <source>
        <dbReference type="PROSITE" id="PS50112"/>
    </source>
</evidence>
<evidence type="ECO:0000256" key="1">
    <source>
        <dbReference type="ARBA" id="ARBA00004651"/>
    </source>
</evidence>
<dbReference type="PANTHER" id="PTHR45138:SF9">
    <property type="entry name" value="DIGUANYLATE CYCLASE DGCM-RELATED"/>
    <property type="match status" value="1"/>
</dbReference>
<feature type="domain" description="PAS" evidence="10">
    <location>
        <begin position="315"/>
        <end position="369"/>
    </location>
</feature>
<dbReference type="CDD" id="cd00130">
    <property type="entry name" value="PAS"/>
    <property type="match status" value="1"/>
</dbReference>
<keyword evidence="9" id="KW-0732">Signal</keyword>
<dbReference type="CDD" id="cd12915">
    <property type="entry name" value="PDC2_DGC_like"/>
    <property type="match status" value="1"/>
</dbReference>
<evidence type="ECO:0000313" key="14">
    <source>
        <dbReference type="Proteomes" id="UP000542125"/>
    </source>
</evidence>
<dbReference type="Gene3D" id="3.30.450.20">
    <property type="entry name" value="PAS domain"/>
    <property type="match status" value="3"/>
</dbReference>
<feature type="transmembrane region" description="Helical" evidence="8">
    <location>
        <begin position="277"/>
        <end position="298"/>
    </location>
</feature>
<dbReference type="PROSITE" id="PS50113">
    <property type="entry name" value="PAC"/>
    <property type="match status" value="1"/>
</dbReference>
<feature type="domain" description="PAC" evidence="11">
    <location>
        <begin position="385"/>
        <end position="436"/>
    </location>
</feature>
<comment type="catalytic activity">
    <reaction evidence="7">
        <text>2 GTP = 3',3'-c-di-GMP + 2 diphosphate</text>
        <dbReference type="Rhea" id="RHEA:24898"/>
        <dbReference type="ChEBI" id="CHEBI:33019"/>
        <dbReference type="ChEBI" id="CHEBI:37565"/>
        <dbReference type="ChEBI" id="CHEBI:58805"/>
        <dbReference type="EC" id="2.7.7.65"/>
    </reaction>
</comment>
<feature type="transmembrane region" description="Helical" evidence="8">
    <location>
        <begin position="247"/>
        <end position="265"/>
    </location>
</feature>
<evidence type="ECO:0000256" key="5">
    <source>
        <dbReference type="ARBA" id="ARBA00022989"/>
    </source>
</evidence>
<dbReference type="Pfam" id="PF02743">
    <property type="entry name" value="dCache_1"/>
    <property type="match status" value="1"/>
</dbReference>
<reference evidence="13 14" key="1">
    <citation type="submission" date="2020-07" db="EMBL/GenBank/DDBJ databases">
        <title>Genomic Encyclopedia of Type Strains, Phase IV (KMG-V): Genome sequencing to study the core and pangenomes of soil and plant-associated prokaryotes.</title>
        <authorList>
            <person name="Whitman W."/>
        </authorList>
    </citation>
    <scope>NUCLEOTIDE SEQUENCE [LARGE SCALE GENOMIC DNA]</scope>
    <source>
        <strain evidence="13 14">SAS40</strain>
    </source>
</reference>
<dbReference type="Gene3D" id="3.30.70.270">
    <property type="match status" value="1"/>
</dbReference>
<evidence type="ECO:0000259" key="12">
    <source>
        <dbReference type="PROSITE" id="PS50887"/>
    </source>
</evidence>
<evidence type="ECO:0000256" key="7">
    <source>
        <dbReference type="ARBA" id="ARBA00034247"/>
    </source>
</evidence>
<name>A0A7Y9IWN3_9BURK</name>
<dbReference type="FunFam" id="3.30.70.270:FF:000001">
    <property type="entry name" value="Diguanylate cyclase domain protein"/>
    <property type="match status" value="1"/>
</dbReference>
<comment type="caution">
    <text evidence="13">The sequence shown here is derived from an EMBL/GenBank/DDBJ whole genome shotgun (WGS) entry which is preliminary data.</text>
</comment>
<dbReference type="CDD" id="cd01949">
    <property type="entry name" value="GGDEF"/>
    <property type="match status" value="1"/>
</dbReference>
<dbReference type="SMART" id="SM00091">
    <property type="entry name" value="PAS"/>
    <property type="match status" value="1"/>
</dbReference>
<organism evidence="13 14">
    <name type="scientific">Pigmentiphaga litoralis</name>
    <dbReference type="NCBI Taxonomy" id="516702"/>
    <lineage>
        <taxon>Bacteria</taxon>
        <taxon>Pseudomonadati</taxon>
        <taxon>Pseudomonadota</taxon>
        <taxon>Betaproteobacteria</taxon>
        <taxon>Burkholderiales</taxon>
        <taxon>Alcaligenaceae</taxon>
        <taxon>Pigmentiphaga</taxon>
    </lineage>
</organism>
<keyword evidence="6 8" id="KW-0472">Membrane</keyword>
<dbReference type="NCBIfam" id="TIGR00254">
    <property type="entry name" value="GGDEF"/>
    <property type="match status" value="1"/>
</dbReference>
<sequence>MRWLALWGTLLAVCFAAISASALYGTRQDAGQAARDASANLALMVATNIERDVERIDISLQAVIDNLRRPDIQGLSDELRHLVLFDRIDHTRGLGAVLVVDAKGDVIYNSSTPRGPKLNLAQRDYFQALRNAQSHALYIAPPIHSELTRLWVIPVARRITLDDGSFGGLVVGSMRVAHMERMFDQLELGSAGSLKLMRSDGTIMARFPEASSELGVRLQNVALFNQYPTRSTGHFDGPGRLTGVARLYAYHSVGTLPLVVVVGLAQSDIYAAWHVKALIIGLIMAASLIATVVLVWLLRSELQRRVAAERAASRNERRYRLLAENSVDTIVMSGADGRVSYISPAIVDVLGWTPADIEGKRISDFVHKDHLMVLDDQDTDDSAPATLTFPARHRDGEWIWLEARVRRLSGDIDGASYISNVRDVSGRKKAEQALEAANAQLQAMAATDALTNLANRRRFDETLDREWRRSIRDGTELALLLIDADHFKALNDYYGHQQGDVYLKSIAGIIQECIRRPGDMAARYGGEEFAVLLPRTSTDGALIIAEKIRCAVHDARIPHVKGTEGVMTVSIGVYSLAPADGQSAADLVKRADAALYAAKHAGRNRSCHFQGQALPETATP</sequence>
<evidence type="ECO:0000256" key="4">
    <source>
        <dbReference type="ARBA" id="ARBA00022692"/>
    </source>
</evidence>
<dbReference type="InterPro" id="IPR000160">
    <property type="entry name" value="GGDEF_dom"/>
</dbReference>
<dbReference type="GO" id="GO:1902201">
    <property type="term" value="P:negative regulation of bacterial-type flagellum-dependent cell motility"/>
    <property type="evidence" value="ECO:0007669"/>
    <property type="project" value="TreeGrafter"/>
</dbReference>
<dbReference type="CDD" id="cd12914">
    <property type="entry name" value="PDC1_DGC_like"/>
    <property type="match status" value="1"/>
</dbReference>
<dbReference type="GO" id="GO:0043709">
    <property type="term" value="P:cell adhesion involved in single-species biofilm formation"/>
    <property type="evidence" value="ECO:0007669"/>
    <property type="project" value="TreeGrafter"/>
</dbReference>
<dbReference type="RefSeq" id="WP_179588127.1">
    <property type="nucleotide sequence ID" value="NZ_JACBYR010000001.1"/>
</dbReference>
<evidence type="ECO:0000256" key="9">
    <source>
        <dbReference type="SAM" id="SignalP"/>
    </source>
</evidence>
<dbReference type="Proteomes" id="UP000542125">
    <property type="component" value="Unassembled WGS sequence"/>
</dbReference>
<dbReference type="PROSITE" id="PS50112">
    <property type="entry name" value="PAS"/>
    <property type="match status" value="1"/>
</dbReference>
<feature type="chain" id="PRO_5031334131" description="diguanylate cyclase" evidence="9">
    <location>
        <begin position="23"/>
        <end position="620"/>
    </location>
</feature>
<dbReference type="InterPro" id="IPR000014">
    <property type="entry name" value="PAS"/>
</dbReference>
<evidence type="ECO:0000256" key="8">
    <source>
        <dbReference type="SAM" id="Phobius"/>
    </source>
</evidence>
<dbReference type="InterPro" id="IPR013655">
    <property type="entry name" value="PAS_fold_3"/>
</dbReference>
<dbReference type="NCBIfam" id="TIGR00229">
    <property type="entry name" value="sensory_box"/>
    <property type="match status" value="1"/>
</dbReference>
<dbReference type="GO" id="GO:0005886">
    <property type="term" value="C:plasma membrane"/>
    <property type="evidence" value="ECO:0007669"/>
    <property type="project" value="UniProtKB-SubCell"/>
</dbReference>
<dbReference type="InterPro" id="IPR029787">
    <property type="entry name" value="Nucleotide_cyclase"/>
</dbReference>
<feature type="domain" description="GGDEF" evidence="12">
    <location>
        <begin position="475"/>
        <end position="611"/>
    </location>
</feature>
<accession>A0A7Y9IWN3</accession>
<keyword evidence="4 8" id="KW-0812">Transmembrane</keyword>
<keyword evidence="5 8" id="KW-1133">Transmembrane helix</keyword>
<gene>
    <name evidence="13" type="ORF">FHW18_003713</name>
</gene>
<dbReference type="AlphaFoldDB" id="A0A7Y9IWN3"/>
<keyword evidence="14" id="KW-1185">Reference proteome</keyword>
<evidence type="ECO:0000313" key="13">
    <source>
        <dbReference type="EMBL" id="NYE84442.1"/>
    </source>
</evidence>
<dbReference type="InterPro" id="IPR050469">
    <property type="entry name" value="Diguanylate_Cyclase"/>
</dbReference>
<dbReference type="InterPro" id="IPR043128">
    <property type="entry name" value="Rev_trsase/Diguanyl_cyclase"/>
</dbReference>
<dbReference type="SUPFAM" id="SSF55785">
    <property type="entry name" value="PYP-like sensor domain (PAS domain)"/>
    <property type="match status" value="1"/>
</dbReference>
<dbReference type="SUPFAM" id="SSF55073">
    <property type="entry name" value="Nucleotide cyclase"/>
    <property type="match status" value="1"/>
</dbReference>
<dbReference type="SMART" id="SM00267">
    <property type="entry name" value="GGDEF"/>
    <property type="match status" value="1"/>
</dbReference>
<feature type="signal peptide" evidence="9">
    <location>
        <begin position="1"/>
        <end position="22"/>
    </location>
</feature>
<keyword evidence="3" id="KW-1003">Cell membrane</keyword>
<evidence type="ECO:0000259" key="11">
    <source>
        <dbReference type="PROSITE" id="PS50113"/>
    </source>
</evidence>
<dbReference type="InterPro" id="IPR033479">
    <property type="entry name" value="dCache_1"/>
</dbReference>
<dbReference type="PANTHER" id="PTHR45138">
    <property type="entry name" value="REGULATORY COMPONENTS OF SENSORY TRANSDUCTION SYSTEM"/>
    <property type="match status" value="1"/>
</dbReference>
<dbReference type="PROSITE" id="PS50887">
    <property type="entry name" value="GGDEF"/>
    <property type="match status" value="1"/>
</dbReference>
<dbReference type="Pfam" id="PF00990">
    <property type="entry name" value="GGDEF"/>
    <property type="match status" value="1"/>
</dbReference>
<evidence type="ECO:0000256" key="2">
    <source>
        <dbReference type="ARBA" id="ARBA00012528"/>
    </source>
</evidence>
<dbReference type="EMBL" id="JACBYR010000001">
    <property type="protein sequence ID" value="NYE84442.1"/>
    <property type="molecule type" value="Genomic_DNA"/>
</dbReference>
<evidence type="ECO:0000256" key="6">
    <source>
        <dbReference type="ARBA" id="ARBA00023136"/>
    </source>
</evidence>
<dbReference type="InterPro" id="IPR035965">
    <property type="entry name" value="PAS-like_dom_sf"/>
</dbReference>
<evidence type="ECO:0000256" key="3">
    <source>
        <dbReference type="ARBA" id="ARBA00022475"/>
    </source>
</evidence>